<reference evidence="3" key="1">
    <citation type="submission" date="2013-07" db="EMBL/GenBank/DDBJ databases">
        <title>Sub-species coevolution in mutualistic symbiosis.</title>
        <authorList>
            <person name="Murfin K."/>
            <person name="Klassen J."/>
            <person name="Lee M."/>
            <person name="Forst S."/>
            <person name="Stock P."/>
            <person name="Goodrich-Blair H."/>
        </authorList>
    </citation>
    <scope>NUCLEOTIDE SEQUENCE [LARGE SCALE GENOMIC DNA]</scope>
    <source>
        <strain evidence="3">Kraussei Quebec</strain>
    </source>
</reference>
<name>A0A077PK54_XENBV</name>
<dbReference type="InterPro" id="IPR001509">
    <property type="entry name" value="Epimerase_deHydtase"/>
</dbReference>
<feature type="domain" description="NAD-dependent epimerase/dehydratase" evidence="1">
    <location>
        <begin position="3"/>
        <end position="154"/>
    </location>
</feature>
<organism evidence="3 4">
    <name type="scientific">Xenorhabdus bovienii str. kraussei Quebec</name>
    <dbReference type="NCBI Taxonomy" id="1398203"/>
    <lineage>
        <taxon>Bacteria</taxon>
        <taxon>Pseudomonadati</taxon>
        <taxon>Pseudomonadota</taxon>
        <taxon>Gammaproteobacteria</taxon>
        <taxon>Enterobacterales</taxon>
        <taxon>Morganellaceae</taxon>
        <taxon>Xenorhabdus</taxon>
    </lineage>
</organism>
<dbReference type="SUPFAM" id="SSF51735">
    <property type="entry name" value="NAD(P)-binding Rossmann-fold domains"/>
    <property type="match status" value="1"/>
</dbReference>
<dbReference type="Pfam" id="PF01370">
    <property type="entry name" value="Epimerase"/>
    <property type="match status" value="1"/>
</dbReference>
<sequence length="368" mass="42245">MKVLVTGSDGFIGKNLCVRLLELKNIEVLKFNRSHSLVDLHNFIKQADFVFHLAGENRPKDENDFTTVNSELTQQLCNLIRENNKNIPIAFTSSTQVKKSNPYGNSKLRAETHLLNLHMETDVPIYIYRLPNVFGKWCKPNYNSVVATFCHNICYDLPIIIDNPIIELNLVHVDTIINSFIDLLLNQQIEHIYIELDPIYKITLGELADYLYKFHNGHNSLLIERVGDGFIRTLYATYISYMPTKSFSYPLTKHEDTRGCFVEMLKTKDSGQFSFLTAHPGVTRGGHYHHVKSEKFLVIKGKAKFGFRHIITNEIFEIYTSGEHPEVIETIPGWSHDITNVGNDELIVILWANEIFDKDHPDTVAHVV</sequence>
<protein>
    <submittedName>
        <fullName evidence="3">Nucleoside-diphosphate-sugar epimerase WbjC</fullName>
    </submittedName>
</protein>
<dbReference type="Gene3D" id="2.60.120.10">
    <property type="entry name" value="Jelly Rolls"/>
    <property type="match status" value="1"/>
</dbReference>
<evidence type="ECO:0000259" key="1">
    <source>
        <dbReference type="Pfam" id="PF01370"/>
    </source>
</evidence>
<dbReference type="OrthoDB" id="9801056at2"/>
<proteinExistence type="predicted"/>
<dbReference type="Gene3D" id="3.40.50.720">
    <property type="entry name" value="NAD(P)-binding Rossmann-like Domain"/>
    <property type="match status" value="1"/>
</dbReference>
<evidence type="ECO:0000313" key="3">
    <source>
        <dbReference type="EMBL" id="CDH21002.1"/>
    </source>
</evidence>
<dbReference type="CDD" id="cd07007">
    <property type="entry name" value="cupin_CapF-like_C"/>
    <property type="match status" value="1"/>
</dbReference>
<dbReference type="InterPro" id="IPR011051">
    <property type="entry name" value="RmlC_Cupin_sf"/>
</dbReference>
<keyword evidence="4" id="KW-1185">Reference proteome</keyword>
<gene>
    <name evidence="3" type="ORF">XBKQ1_2880017</name>
</gene>
<dbReference type="InterPro" id="IPR029303">
    <property type="entry name" value="CapF_C"/>
</dbReference>
<feature type="domain" description="Capsular polysaccharide assembling protein CapF C-terminal" evidence="2">
    <location>
        <begin position="254"/>
        <end position="364"/>
    </location>
</feature>
<dbReference type="InterPro" id="IPR050177">
    <property type="entry name" value="Lipid_A_modif_metabolic_enz"/>
</dbReference>
<accession>A0A077PK54</accession>
<dbReference type="SUPFAM" id="SSF51182">
    <property type="entry name" value="RmlC-like cupins"/>
    <property type="match status" value="1"/>
</dbReference>
<dbReference type="PANTHER" id="PTHR43245:SF55">
    <property type="entry name" value="NAD(P)-BINDING DOMAIN-CONTAINING PROTEIN"/>
    <property type="match status" value="1"/>
</dbReference>
<dbReference type="InterPro" id="IPR014710">
    <property type="entry name" value="RmlC-like_jellyroll"/>
</dbReference>
<dbReference type="InterPro" id="IPR036291">
    <property type="entry name" value="NAD(P)-bd_dom_sf"/>
</dbReference>
<dbReference type="Proteomes" id="UP000028500">
    <property type="component" value="Unassembled WGS sequence"/>
</dbReference>
<dbReference type="NCBIfam" id="NF047837">
    <property type="entry name" value="UDPAcbARedWbcJ"/>
    <property type="match status" value="1"/>
</dbReference>
<dbReference type="EMBL" id="CBSY010000210">
    <property type="protein sequence ID" value="CDH21002.1"/>
    <property type="molecule type" value="Genomic_DNA"/>
</dbReference>
<dbReference type="PANTHER" id="PTHR43245">
    <property type="entry name" value="BIFUNCTIONAL POLYMYXIN RESISTANCE PROTEIN ARNA"/>
    <property type="match status" value="1"/>
</dbReference>
<dbReference type="AlphaFoldDB" id="A0A077PK54"/>
<evidence type="ECO:0000313" key="4">
    <source>
        <dbReference type="Proteomes" id="UP000028500"/>
    </source>
</evidence>
<dbReference type="Pfam" id="PF14667">
    <property type="entry name" value="Polysacc_synt_C"/>
    <property type="match status" value="1"/>
</dbReference>
<evidence type="ECO:0000259" key="2">
    <source>
        <dbReference type="Pfam" id="PF14667"/>
    </source>
</evidence>
<dbReference type="RefSeq" id="WP_038250555.1">
    <property type="nucleotide sequence ID" value="NZ_CAWLZI010000269.1"/>
</dbReference>
<dbReference type="HOGENOM" id="CLU_063221_0_0_6"/>
<comment type="caution">
    <text evidence="3">The sequence shown here is derived from an EMBL/GenBank/DDBJ whole genome shotgun (WGS) entry which is preliminary data.</text>
</comment>